<dbReference type="EMBL" id="CP002542">
    <property type="protein sequence ID" value="AEA45177.1"/>
    <property type="molecule type" value="Genomic_DNA"/>
</dbReference>
<protein>
    <submittedName>
        <fullName evidence="1">Uncharacterized protein</fullName>
    </submittedName>
</protein>
<dbReference type="Proteomes" id="UP000007463">
    <property type="component" value="Chromosome"/>
</dbReference>
<reference evidence="2" key="2">
    <citation type="submission" date="2011-02" db="EMBL/GenBank/DDBJ databases">
        <title>The complete genome of Fluviicola taffensis DSM 16823.</title>
        <authorList>
            <consortium name="US DOE Joint Genome Institute (JGI-PGF)"/>
            <person name="Lucas S."/>
            <person name="Copeland A."/>
            <person name="Lapidus A."/>
            <person name="Bruce D."/>
            <person name="Goodwin L."/>
            <person name="Pitluck S."/>
            <person name="Kyrpides N."/>
            <person name="Mavromatis K."/>
            <person name="Ivanova N."/>
            <person name="Mikhailova N."/>
            <person name="Pagani I."/>
            <person name="Chertkov O."/>
            <person name="Detter J.C."/>
            <person name="Han C."/>
            <person name="Tapia R."/>
            <person name="Land M."/>
            <person name="Hauser L."/>
            <person name="Markowitz V."/>
            <person name="Cheng J.-F."/>
            <person name="Hugenholtz P."/>
            <person name="Woyke T."/>
            <person name="Wu D."/>
            <person name="Tindall B."/>
            <person name="Pomrenke H.G."/>
            <person name="Brambilla E."/>
            <person name="Klenk H.-P."/>
            <person name="Eisen J.A."/>
        </authorList>
    </citation>
    <scope>NUCLEOTIDE SEQUENCE [LARGE SCALE GENOMIC DNA]</scope>
    <source>
        <strain evidence="2">DSM 16823 / RW262 / RW262</strain>
    </source>
</reference>
<dbReference type="KEGG" id="fte:Fluta_3203"/>
<proteinExistence type="predicted"/>
<evidence type="ECO:0000313" key="1">
    <source>
        <dbReference type="EMBL" id="AEA45177.1"/>
    </source>
</evidence>
<sequence length="349" mass="39390" precursor="true">MKNKLLLFLALTSIHFSGYTQTKKPVAKPTATKELYTFYTVKNGVKTKVSPSSKIVIPVGADGMNSINIALDIDVQAFHKKHPYDFVSIYVYNYTKQTSYSNNRVMNFIDPGEAKIMAQTVTKGITLYPESGANFKNYEPLFKTTNQISTDWQGDSLAFIITGAYSNGTETYYDDYSNSVKTKQIYSKFTEIDPVPTVLFGYDKAYLKNISNMKLRNKIDGSNNLFTFNGTEILTINGMAKEWLKGAMYSANEADMMATKTFIVNYFNSRLAEFEKMPEDLGYLDKLNALIQETTFLNLSKLTTDEKKTLDRLIKRSKTATTDEIVGYFKTANPNPPAAVVDYSTYIAR</sequence>
<dbReference type="AlphaFoldDB" id="F2I9J6"/>
<dbReference type="RefSeq" id="WP_013687944.1">
    <property type="nucleotide sequence ID" value="NC_015321.1"/>
</dbReference>
<accession>F2I9J6</accession>
<reference evidence="1 2" key="1">
    <citation type="journal article" date="2011" name="Stand. Genomic Sci.">
        <title>Complete genome sequence of the gliding freshwater bacterium Fluviicola taffensis type strain (RW262).</title>
        <authorList>
            <person name="Woyke T."/>
            <person name="Chertkov O."/>
            <person name="Lapidus A."/>
            <person name="Nolan M."/>
            <person name="Lucas S."/>
            <person name="Del Rio T.G."/>
            <person name="Tice H."/>
            <person name="Cheng J.F."/>
            <person name="Tapia R."/>
            <person name="Han C."/>
            <person name="Goodwin L."/>
            <person name="Pitluck S."/>
            <person name="Liolios K."/>
            <person name="Pagani I."/>
            <person name="Ivanova N."/>
            <person name="Huntemann M."/>
            <person name="Mavromatis K."/>
            <person name="Mikhailova N."/>
            <person name="Pati A."/>
            <person name="Chen A."/>
            <person name="Palaniappan K."/>
            <person name="Land M."/>
            <person name="Hauser L."/>
            <person name="Brambilla E.M."/>
            <person name="Rohde M."/>
            <person name="Mwirichia R."/>
            <person name="Sikorski J."/>
            <person name="Tindall B.J."/>
            <person name="Goker M."/>
            <person name="Bristow J."/>
            <person name="Eisen J.A."/>
            <person name="Markowitz V."/>
            <person name="Hugenholtz P."/>
            <person name="Klenk H.P."/>
            <person name="Kyrpides N.C."/>
        </authorList>
    </citation>
    <scope>NUCLEOTIDE SEQUENCE [LARGE SCALE GENOMIC DNA]</scope>
    <source>
        <strain evidence="2">DSM 16823 / RW262 / RW262</strain>
    </source>
</reference>
<gene>
    <name evidence="1" type="ordered locus">Fluta_3203</name>
</gene>
<evidence type="ECO:0000313" key="2">
    <source>
        <dbReference type="Proteomes" id="UP000007463"/>
    </source>
</evidence>
<organism evidence="1 2">
    <name type="scientific">Fluviicola taffensis (strain DSM 16823 / NCIMB 13979 / RW262)</name>
    <dbReference type="NCBI Taxonomy" id="755732"/>
    <lineage>
        <taxon>Bacteria</taxon>
        <taxon>Pseudomonadati</taxon>
        <taxon>Bacteroidota</taxon>
        <taxon>Flavobacteriia</taxon>
        <taxon>Flavobacteriales</taxon>
        <taxon>Crocinitomicaceae</taxon>
        <taxon>Fluviicola</taxon>
    </lineage>
</organism>
<name>F2I9J6_FLUTR</name>
<dbReference type="HOGENOM" id="CLU_793990_0_0_10"/>
<keyword evidence="2" id="KW-1185">Reference proteome</keyword>